<evidence type="ECO:0008006" key="3">
    <source>
        <dbReference type="Google" id="ProtNLM"/>
    </source>
</evidence>
<dbReference type="Proteomes" id="UP000509704">
    <property type="component" value="Chromosome 1"/>
</dbReference>
<proteinExistence type="predicted"/>
<dbReference type="GO" id="GO:0005634">
    <property type="term" value="C:nucleus"/>
    <property type="evidence" value="ECO:0007669"/>
    <property type="project" value="TreeGrafter"/>
</dbReference>
<sequence>MSTTQLRNGPKFSKPLVDVIEPLQFQLKDSDTIATAFPIYSSDDVPLTLLQYMHNELNLEIEDGKTYPHLEQFSCKEFSDYWFSSFCVIVLKTNKLTIDPDQSDWSDVFQGTFYIKPNYLPRCSHNCNAGFLVNHKQRNQRIGYRLAQVYLKWAPLLGYKYSVFNLVFVTNKASWRIWDQFKFDRVGIIPGAAVLKNIEEPVDAIIFGKDLTKIEPELFSDFP</sequence>
<keyword evidence="2" id="KW-1185">Reference proteome</keyword>
<dbReference type="PANTHER" id="PTHR43138">
    <property type="entry name" value="ACETYLTRANSFERASE, GNAT FAMILY"/>
    <property type="match status" value="1"/>
</dbReference>
<gene>
    <name evidence="1" type="ORF">HG535_0A05990</name>
</gene>
<organism evidence="1 2">
    <name type="scientific">Zygotorulaspora mrakii</name>
    <name type="common">Zygosaccharomyces mrakii</name>
    <dbReference type="NCBI Taxonomy" id="42260"/>
    <lineage>
        <taxon>Eukaryota</taxon>
        <taxon>Fungi</taxon>
        <taxon>Dikarya</taxon>
        <taxon>Ascomycota</taxon>
        <taxon>Saccharomycotina</taxon>
        <taxon>Saccharomycetes</taxon>
        <taxon>Saccharomycetales</taxon>
        <taxon>Saccharomycetaceae</taxon>
        <taxon>Zygotorulaspora</taxon>
    </lineage>
</organism>
<dbReference type="EMBL" id="CP058604">
    <property type="protein sequence ID" value="QLG70657.1"/>
    <property type="molecule type" value="Genomic_DNA"/>
</dbReference>
<dbReference type="RefSeq" id="XP_037142385.1">
    <property type="nucleotide sequence ID" value="XM_037286490.1"/>
</dbReference>
<dbReference type="SUPFAM" id="SSF55729">
    <property type="entry name" value="Acyl-CoA N-acyltransferases (Nat)"/>
    <property type="match status" value="1"/>
</dbReference>
<name>A0A7H9AWZ2_ZYGMR</name>
<dbReference type="InterPro" id="IPR052742">
    <property type="entry name" value="Mito_N-acetyltransferase"/>
</dbReference>
<dbReference type="PANTHER" id="PTHR43138:SF1">
    <property type="entry name" value="N-ACETYLTRANSFERASE ACA1"/>
    <property type="match status" value="1"/>
</dbReference>
<dbReference type="Gene3D" id="3.40.630.30">
    <property type="match status" value="1"/>
</dbReference>
<dbReference type="AlphaFoldDB" id="A0A7H9AWZ2"/>
<accession>A0A7H9AWZ2</accession>
<dbReference type="InterPro" id="IPR016181">
    <property type="entry name" value="Acyl_CoA_acyltransferase"/>
</dbReference>
<protein>
    <recommendedName>
        <fullName evidence="3">N-acetyltransferase domain-containing protein</fullName>
    </recommendedName>
</protein>
<reference evidence="1 2" key="1">
    <citation type="submission" date="2020-07" db="EMBL/GenBank/DDBJ databases">
        <title>The yeast mating-type switching endonuclease HO is a domesticated member of an unorthodox homing genetic element family.</title>
        <authorList>
            <person name="Coughlan A.Y."/>
            <person name="Lombardi L."/>
            <person name="Braun-Galleani S."/>
            <person name="Martos A.R."/>
            <person name="Galeote V."/>
            <person name="Bigey F."/>
            <person name="Dequin S."/>
            <person name="Byrne K.P."/>
            <person name="Wolfe K.H."/>
        </authorList>
    </citation>
    <scope>NUCLEOTIDE SEQUENCE [LARGE SCALE GENOMIC DNA]</scope>
    <source>
        <strain evidence="1 2">NRRL Y-6702</strain>
    </source>
</reference>
<dbReference type="KEGG" id="zmk:HG535_0A05990"/>
<dbReference type="GeneID" id="59234293"/>
<evidence type="ECO:0000313" key="1">
    <source>
        <dbReference type="EMBL" id="QLG70657.1"/>
    </source>
</evidence>
<dbReference type="OrthoDB" id="10264707at2759"/>
<evidence type="ECO:0000313" key="2">
    <source>
        <dbReference type="Proteomes" id="UP000509704"/>
    </source>
</evidence>